<evidence type="ECO:0000256" key="7">
    <source>
        <dbReference type="ARBA" id="ARBA00022989"/>
    </source>
</evidence>
<keyword evidence="3 13" id="KW-0349">Heme</keyword>
<dbReference type="PRINTS" id="PR00463">
    <property type="entry name" value="EP450I"/>
</dbReference>
<dbReference type="PANTHER" id="PTHR24298:SF800">
    <property type="entry name" value="CYTOCHROME P450 89A2-RELATED"/>
    <property type="match status" value="1"/>
</dbReference>
<reference evidence="16" key="2">
    <citation type="journal article" date="2022" name="Hortic Res">
        <title>The genome of Dioscorea zingiberensis sheds light on the biosynthesis, origin and evolution of the medicinally important diosgenin saponins.</title>
        <authorList>
            <person name="Li Y."/>
            <person name="Tan C."/>
            <person name="Li Z."/>
            <person name="Guo J."/>
            <person name="Li S."/>
            <person name="Chen X."/>
            <person name="Wang C."/>
            <person name="Dai X."/>
            <person name="Yang H."/>
            <person name="Song W."/>
            <person name="Hou L."/>
            <person name="Xu J."/>
            <person name="Tong Z."/>
            <person name="Xu A."/>
            <person name="Yuan X."/>
            <person name="Wang W."/>
            <person name="Yang Q."/>
            <person name="Chen L."/>
            <person name="Sun Z."/>
            <person name="Wang K."/>
            <person name="Pan B."/>
            <person name="Chen J."/>
            <person name="Bao Y."/>
            <person name="Liu F."/>
            <person name="Qi X."/>
            <person name="Gang D.R."/>
            <person name="Wen J."/>
            <person name="Li J."/>
        </authorList>
    </citation>
    <scope>NUCLEOTIDE SEQUENCE</scope>
    <source>
        <strain evidence="16">Dzin_1.0</strain>
    </source>
</reference>
<dbReference type="SUPFAM" id="SSF48264">
    <property type="entry name" value="Cytochrome P450"/>
    <property type="match status" value="1"/>
</dbReference>
<evidence type="ECO:0000256" key="9">
    <source>
        <dbReference type="ARBA" id="ARBA00023004"/>
    </source>
</evidence>
<comment type="subcellular location">
    <subcellularLocation>
        <location evidence="1">Membrane</location>
        <topology evidence="1">Single-pass membrane protein</topology>
    </subcellularLocation>
</comment>
<dbReference type="SUPFAM" id="SSF55658">
    <property type="entry name" value="L9 N-domain-like"/>
    <property type="match status" value="1"/>
</dbReference>
<keyword evidence="7" id="KW-1133">Transmembrane helix</keyword>
<dbReference type="InterPro" id="IPR009027">
    <property type="entry name" value="Ribosomal_bL9/RNase_H1_N"/>
</dbReference>
<evidence type="ECO:0000256" key="10">
    <source>
        <dbReference type="ARBA" id="ARBA00023033"/>
    </source>
</evidence>
<keyword evidence="11" id="KW-0472">Membrane</keyword>
<organism evidence="16 17">
    <name type="scientific">Dioscorea zingiberensis</name>
    <dbReference type="NCBI Taxonomy" id="325984"/>
    <lineage>
        <taxon>Eukaryota</taxon>
        <taxon>Viridiplantae</taxon>
        <taxon>Streptophyta</taxon>
        <taxon>Embryophyta</taxon>
        <taxon>Tracheophyta</taxon>
        <taxon>Spermatophyta</taxon>
        <taxon>Magnoliopsida</taxon>
        <taxon>Liliopsida</taxon>
        <taxon>Dioscoreales</taxon>
        <taxon>Dioscoreaceae</taxon>
        <taxon>Dioscorea</taxon>
    </lineage>
</organism>
<evidence type="ECO:0000256" key="14">
    <source>
        <dbReference type="RuleBase" id="RU000461"/>
    </source>
</evidence>
<dbReference type="InterPro" id="IPR017972">
    <property type="entry name" value="Cyt_P450_CS"/>
</dbReference>
<dbReference type="PANTHER" id="PTHR24298">
    <property type="entry name" value="FLAVONOID 3'-MONOOXYGENASE-RELATED"/>
    <property type="match status" value="1"/>
</dbReference>
<dbReference type="GO" id="GO:0016709">
    <property type="term" value="F:oxidoreductase activity, acting on paired donors, with incorporation or reduction of molecular oxygen, NAD(P)H as one donor, and incorporation of one atom of oxygen"/>
    <property type="evidence" value="ECO:0007669"/>
    <property type="project" value="TreeGrafter"/>
</dbReference>
<keyword evidence="6" id="KW-0689">Ribosomal protein</keyword>
<dbReference type="GO" id="GO:0016020">
    <property type="term" value="C:membrane"/>
    <property type="evidence" value="ECO:0007669"/>
    <property type="project" value="UniProtKB-SubCell"/>
</dbReference>
<feature type="domain" description="Ribosomal protein L9" evidence="15">
    <location>
        <begin position="22"/>
        <end position="58"/>
    </location>
</feature>
<dbReference type="GO" id="GO:0005840">
    <property type="term" value="C:ribosome"/>
    <property type="evidence" value="ECO:0007669"/>
    <property type="project" value="UniProtKB-KW"/>
</dbReference>
<dbReference type="PROSITE" id="PS00086">
    <property type="entry name" value="CYTOCHROME_P450"/>
    <property type="match status" value="1"/>
</dbReference>
<dbReference type="FunFam" id="1.10.630.10:FF:000012">
    <property type="entry name" value="Cytochrome P450 family protein"/>
    <property type="match status" value="1"/>
</dbReference>
<evidence type="ECO:0000256" key="11">
    <source>
        <dbReference type="ARBA" id="ARBA00023136"/>
    </source>
</evidence>
<evidence type="ECO:0000259" key="15">
    <source>
        <dbReference type="Pfam" id="PF01281"/>
    </source>
</evidence>
<keyword evidence="9 13" id="KW-0408">Iron</keyword>
<dbReference type="OrthoDB" id="1055148at2759"/>
<dbReference type="Proteomes" id="UP001085076">
    <property type="component" value="Miscellaneous, Linkage group lg09"/>
</dbReference>
<evidence type="ECO:0000256" key="2">
    <source>
        <dbReference type="ARBA" id="ARBA00010605"/>
    </source>
</evidence>
<keyword evidence="10 14" id="KW-0503">Monooxygenase</keyword>
<keyword evidence="5 13" id="KW-0479">Metal-binding</keyword>
<sequence length="598" mass="67668">MSLLLLQVPSPQHQGLRNRKLEVILTTTIEKLGKAGDTVQVVPGHFRNHLMPKLLAVPNINKYAFLIREQRKVYPLDCMMKSFVVHPNSTSNFSIDPKTGNDGGLPPGPTAIPIVGNLLWLRRSSLLNLEPILRDLHARLGPIVTLRIGSRRAIFISDRHLAHEALVARGAVFADRPKSLPATRILSSNQHNISSASYGPLWRLLRRNLISEILHPSRVKLFSHGRQWVLNILTAKLRASSEANSGVVLDFKENIQFAMFCLLVLMCYGEKLDEKAIRDIETAQRNFLLFASKLNVFAFLPRLSKLIFRKRWNTVMDLRQKQADIIVPLIRAREKHKAKQDKEQDDEARFVYSYLDSLLDINLPEEGNRKLTDDELVTICSEFLNGGTDTTASALQWIMANLVKHQDIQRKVFDEIQQVVGSEAEEVKEDDLQRMPYLKAVILEGLRRHPPAHFVLPHCVTEEVKLNGYAIPKGASINFLVAEMGRDEKVWDKPMEFKPERFLEGGEGAGVDITGSREIKMMPFGVGRRICPGLGLAMLHLESFVANLVREFEWKAVEGEEVDLDSEKPEFTVVMKNPFRAKILARREACMGNGGVHE</sequence>
<dbReference type="PRINTS" id="PR00385">
    <property type="entry name" value="P450"/>
</dbReference>
<comment type="similarity">
    <text evidence="2">Belongs to the bacterial ribosomal protein bL9 family.</text>
</comment>
<dbReference type="GO" id="GO:1990904">
    <property type="term" value="C:ribonucleoprotein complex"/>
    <property type="evidence" value="ECO:0007669"/>
    <property type="project" value="UniProtKB-KW"/>
</dbReference>
<keyword evidence="17" id="KW-1185">Reference proteome</keyword>
<protein>
    <recommendedName>
        <fullName evidence="15">Ribosomal protein L9 domain-containing protein</fullName>
    </recommendedName>
</protein>
<gene>
    <name evidence="16" type="ORF">J5N97_029389</name>
</gene>
<evidence type="ECO:0000256" key="6">
    <source>
        <dbReference type="ARBA" id="ARBA00022980"/>
    </source>
</evidence>
<evidence type="ECO:0000256" key="12">
    <source>
        <dbReference type="ARBA" id="ARBA00023274"/>
    </source>
</evidence>
<dbReference type="InterPro" id="IPR001128">
    <property type="entry name" value="Cyt_P450"/>
</dbReference>
<comment type="similarity">
    <text evidence="14">Belongs to the cytochrome P450 family.</text>
</comment>
<dbReference type="GO" id="GO:0005506">
    <property type="term" value="F:iron ion binding"/>
    <property type="evidence" value="ECO:0007669"/>
    <property type="project" value="InterPro"/>
</dbReference>
<comment type="caution">
    <text evidence="16">The sequence shown here is derived from an EMBL/GenBank/DDBJ whole genome shotgun (WGS) entry which is preliminary data.</text>
</comment>
<dbReference type="CDD" id="cd11075">
    <property type="entry name" value="CYP77_89"/>
    <property type="match status" value="1"/>
</dbReference>
<dbReference type="EMBL" id="JAGGNH010000009">
    <property type="protein sequence ID" value="KAJ0964267.1"/>
    <property type="molecule type" value="Genomic_DNA"/>
</dbReference>
<name>A0A9D5C0B9_9LILI</name>
<evidence type="ECO:0000256" key="13">
    <source>
        <dbReference type="PIRSR" id="PIRSR602401-1"/>
    </source>
</evidence>
<dbReference type="Pfam" id="PF00067">
    <property type="entry name" value="p450"/>
    <property type="match status" value="1"/>
</dbReference>
<evidence type="ECO:0000256" key="1">
    <source>
        <dbReference type="ARBA" id="ARBA00004167"/>
    </source>
</evidence>
<keyword evidence="12" id="KW-0687">Ribonucleoprotein</keyword>
<dbReference type="InterPro" id="IPR036396">
    <property type="entry name" value="Cyt_P450_sf"/>
</dbReference>
<dbReference type="InterPro" id="IPR051103">
    <property type="entry name" value="Plant_metabolite_P450s"/>
</dbReference>
<evidence type="ECO:0000313" key="17">
    <source>
        <dbReference type="Proteomes" id="UP001085076"/>
    </source>
</evidence>
<dbReference type="GO" id="GO:0020037">
    <property type="term" value="F:heme binding"/>
    <property type="evidence" value="ECO:0007669"/>
    <property type="project" value="InterPro"/>
</dbReference>
<evidence type="ECO:0000256" key="3">
    <source>
        <dbReference type="ARBA" id="ARBA00022617"/>
    </source>
</evidence>
<dbReference type="AlphaFoldDB" id="A0A9D5C0B9"/>
<dbReference type="Pfam" id="PF01281">
    <property type="entry name" value="Ribosomal_L9_N"/>
    <property type="match status" value="1"/>
</dbReference>
<keyword evidence="8 14" id="KW-0560">Oxidoreductase</keyword>
<dbReference type="InterPro" id="IPR036935">
    <property type="entry name" value="Ribosomal_bL9_N_sf"/>
</dbReference>
<evidence type="ECO:0000256" key="5">
    <source>
        <dbReference type="ARBA" id="ARBA00022723"/>
    </source>
</evidence>
<proteinExistence type="inferred from homology"/>
<accession>A0A9D5C0B9</accession>
<feature type="binding site" description="axial binding residue" evidence="13">
    <location>
        <position position="531"/>
    </location>
    <ligand>
        <name>heme</name>
        <dbReference type="ChEBI" id="CHEBI:30413"/>
    </ligand>
    <ligandPart>
        <name>Fe</name>
        <dbReference type="ChEBI" id="CHEBI:18248"/>
    </ligandPart>
</feature>
<dbReference type="InterPro" id="IPR020070">
    <property type="entry name" value="Ribosomal_bL9_N"/>
</dbReference>
<evidence type="ECO:0000256" key="8">
    <source>
        <dbReference type="ARBA" id="ARBA00023002"/>
    </source>
</evidence>
<keyword evidence="4" id="KW-0812">Transmembrane</keyword>
<dbReference type="FunFam" id="3.40.5.10:FF:000007">
    <property type="entry name" value="50S ribosomal protein L9"/>
    <property type="match status" value="1"/>
</dbReference>
<dbReference type="Gene3D" id="3.40.5.10">
    <property type="entry name" value="Ribosomal protein L9, N-terminal domain"/>
    <property type="match status" value="1"/>
</dbReference>
<evidence type="ECO:0000313" key="16">
    <source>
        <dbReference type="EMBL" id="KAJ0964267.1"/>
    </source>
</evidence>
<dbReference type="Gene3D" id="1.10.630.10">
    <property type="entry name" value="Cytochrome P450"/>
    <property type="match status" value="1"/>
</dbReference>
<dbReference type="InterPro" id="IPR002401">
    <property type="entry name" value="Cyt_P450_E_grp-I"/>
</dbReference>
<comment type="cofactor">
    <cofactor evidence="13">
        <name>heme</name>
        <dbReference type="ChEBI" id="CHEBI:30413"/>
    </cofactor>
</comment>
<evidence type="ECO:0000256" key="4">
    <source>
        <dbReference type="ARBA" id="ARBA00022692"/>
    </source>
</evidence>
<reference evidence="16" key="1">
    <citation type="submission" date="2021-03" db="EMBL/GenBank/DDBJ databases">
        <authorList>
            <person name="Li Z."/>
            <person name="Yang C."/>
        </authorList>
    </citation>
    <scope>NUCLEOTIDE SEQUENCE</scope>
    <source>
        <strain evidence="16">Dzin_1.0</strain>
        <tissue evidence="16">Leaf</tissue>
    </source>
</reference>